<accession>A0A2C6B0S2</accession>
<gene>
    <name evidence="1" type="ORF">CA840_09300</name>
</gene>
<organism evidence="1 2">
    <name type="scientific">Fusobacterium nucleatum subsp. polymorphum</name>
    <name type="common">Fusobacterium polymorphum</name>
    <dbReference type="NCBI Taxonomy" id="76857"/>
    <lineage>
        <taxon>Bacteria</taxon>
        <taxon>Fusobacteriati</taxon>
        <taxon>Fusobacteriota</taxon>
        <taxon>Fusobacteriia</taxon>
        <taxon>Fusobacteriales</taxon>
        <taxon>Fusobacteriaceae</taxon>
        <taxon>Fusobacterium</taxon>
    </lineage>
</organism>
<dbReference type="NCBIfam" id="TIGR02328">
    <property type="entry name" value="TIGR02328 family protein"/>
    <property type="match status" value="1"/>
</dbReference>
<name>A0A2C6B0S2_FUSNP</name>
<reference evidence="1 2" key="1">
    <citation type="submission" date="2017-06" db="EMBL/GenBank/DDBJ databases">
        <title>Draft genome sequence of Fusobacterium nucleatum subsp. polymorphum KCOM 1002 (=ChDC F175).</title>
        <authorList>
            <person name="Kook J.-K."/>
            <person name="Park S.-N."/>
            <person name="Lim Y.K."/>
            <person name="Roh H."/>
        </authorList>
    </citation>
    <scope>NUCLEOTIDE SEQUENCE [LARGE SCALE GENOMIC DNA]</scope>
    <source>
        <strain evidence="2">KCOM 1002 (ChDC F175)</strain>
    </source>
</reference>
<proteinExistence type="predicted"/>
<dbReference type="InterPro" id="IPR004260">
    <property type="entry name" value="Pyr-dimer_DNA_glycosylase"/>
</dbReference>
<evidence type="ECO:0000313" key="2">
    <source>
        <dbReference type="Proteomes" id="UP000225199"/>
    </source>
</evidence>
<protein>
    <recommendedName>
        <fullName evidence="3">Pyrimidine dimer DNA glycosylase</fullName>
    </recommendedName>
</protein>
<dbReference type="Proteomes" id="UP000225199">
    <property type="component" value="Unassembled WGS sequence"/>
</dbReference>
<dbReference type="Pfam" id="PF03013">
    <property type="entry name" value="Pyr_excise"/>
    <property type="match status" value="1"/>
</dbReference>
<dbReference type="InterPro" id="IPR012650">
    <property type="entry name" value="CHP02328"/>
</dbReference>
<evidence type="ECO:0008006" key="3">
    <source>
        <dbReference type="Google" id="ProtNLM"/>
    </source>
</evidence>
<evidence type="ECO:0000313" key="1">
    <source>
        <dbReference type="EMBL" id="PHH97471.1"/>
    </source>
</evidence>
<comment type="caution">
    <text evidence="1">The sequence shown here is derived from an EMBL/GenBank/DDBJ whole genome shotgun (WGS) entry which is preliminary data.</text>
</comment>
<dbReference type="RefSeq" id="WP_098979272.1">
    <property type="nucleotide sequence ID" value="NZ_NIRJ01000001.1"/>
</dbReference>
<dbReference type="AlphaFoldDB" id="A0A2C6B0S2"/>
<dbReference type="EMBL" id="NIRJ01000001">
    <property type="protein sequence ID" value="PHH97471.1"/>
    <property type="molecule type" value="Genomic_DNA"/>
</dbReference>
<sequence length="127" mass="15368">MRLWHEKLIHLLPKNQLLGQHRECCALRGNGWKKKHKTVDYVFTYSPYYLFIYHLLVMEEMEKRGYNVSAEWKDKNYRGRTAEKYDNLKEEIIGSPIYKEHNIEYLAECIENLRNKGIYLKVEVVDK</sequence>